<keyword evidence="1" id="KW-0243">Dynein</keyword>
<dbReference type="InterPro" id="IPR037177">
    <property type="entry name" value="DLC_sf"/>
</dbReference>
<keyword evidence="1" id="KW-0505">Motor protein</keyword>
<evidence type="ECO:0000256" key="1">
    <source>
        <dbReference type="RuleBase" id="RU365010"/>
    </source>
</evidence>
<keyword evidence="1" id="KW-0493">Microtubule</keyword>
<name>A0A0M0JXM0_9EUKA</name>
<dbReference type="OrthoDB" id="10033309at2759"/>
<dbReference type="PANTHER" id="PTHR11886">
    <property type="entry name" value="DYNEIN LIGHT CHAIN"/>
    <property type="match status" value="1"/>
</dbReference>
<reference evidence="3" key="1">
    <citation type="journal article" date="2015" name="PLoS Genet.">
        <title>Genome Sequence and Transcriptome Analyses of Chrysochromulina tobin: Metabolic Tools for Enhanced Algal Fitness in the Prominent Order Prymnesiales (Haptophyceae).</title>
        <authorList>
            <person name="Hovde B.T."/>
            <person name="Deodato C.R."/>
            <person name="Hunsperger H.M."/>
            <person name="Ryken S.A."/>
            <person name="Yost W."/>
            <person name="Jha R.K."/>
            <person name="Patterson J."/>
            <person name="Monnat R.J. Jr."/>
            <person name="Barlow S.B."/>
            <person name="Starkenburg S.R."/>
            <person name="Cattolico R.A."/>
        </authorList>
    </citation>
    <scope>NUCLEOTIDE SEQUENCE</scope>
    <source>
        <strain evidence="3">CCMP291</strain>
    </source>
</reference>
<dbReference type="GO" id="GO:0007017">
    <property type="term" value="P:microtubule-based process"/>
    <property type="evidence" value="ECO:0007669"/>
    <property type="project" value="InterPro"/>
</dbReference>
<dbReference type="GO" id="GO:0045505">
    <property type="term" value="F:dynein intermediate chain binding"/>
    <property type="evidence" value="ECO:0007669"/>
    <property type="project" value="TreeGrafter"/>
</dbReference>
<keyword evidence="1" id="KW-0206">Cytoskeleton</keyword>
<keyword evidence="1" id="KW-0963">Cytoplasm</keyword>
<comment type="subcellular location">
    <subcellularLocation>
        <location evidence="1">Cytoplasm</location>
        <location evidence="1">Cytoskeleton</location>
    </subcellularLocation>
</comment>
<evidence type="ECO:0000313" key="2">
    <source>
        <dbReference type="EMBL" id="KOO31032.1"/>
    </source>
</evidence>
<dbReference type="PANTHER" id="PTHR11886:SF35">
    <property type="entry name" value="DYNEIN LIGHT CHAIN"/>
    <property type="match status" value="1"/>
</dbReference>
<protein>
    <recommendedName>
        <fullName evidence="1">Dynein light chain</fullName>
    </recommendedName>
</protein>
<organism evidence="2 3">
    <name type="scientific">Chrysochromulina tobinii</name>
    <dbReference type="NCBI Taxonomy" id="1460289"/>
    <lineage>
        <taxon>Eukaryota</taxon>
        <taxon>Haptista</taxon>
        <taxon>Haptophyta</taxon>
        <taxon>Prymnesiophyceae</taxon>
        <taxon>Prymnesiales</taxon>
        <taxon>Chrysochromulinaceae</taxon>
        <taxon>Chrysochromulina</taxon>
    </lineage>
</organism>
<dbReference type="AlphaFoldDB" id="A0A0M0JXM0"/>
<dbReference type="GO" id="GO:0005868">
    <property type="term" value="C:cytoplasmic dynein complex"/>
    <property type="evidence" value="ECO:0007669"/>
    <property type="project" value="TreeGrafter"/>
</dbReference>
<dbReference type="Pfam" id="PF01221">
    <property type="entry name" value="Dynein_light"/>
    <property type="match status" value="1"/>
</dbReference>
<comment type="caution">
    <text evidence="2">The sequence shown here is derived from an EMBL/GenBank/DDBJ whole genome shotgun (WGS) entry which is preliminary data.</text>
</comment>
<evidence type="ECO:0000313" key="3">
    <source>
        <dbReference type="Proteomes" id="UP000037460"/>
    </source>
</evidence>
<dbReference type="EMBL" id="JWZX01002099">
    <property type="protein sequence ID" value="KOO31032.1"/>
    <property type="molecule type" value="Genomic_DNA"/>
</dbReference>
<dbReference type="Gene3D" id="3.30.740.10">
    <property type="entry name" value="Protein Inhibitor Of Neuronal Nitric Oxide Synthase"/>
    <property type="match status" value="1"/>
</dbReference>
<keyword evidence="3" id="KW-1185">Reference proteome</keyword>
<gene>
    <name evidence="2" type="ORF">Ctob_011100</name>
</gene>
<dbReference type="SMART" id="SM01375">
    <property type="entry name" value="Dynein_light"/>
    <property type="match status" value="1"/>
</dbReference>
<dbReference type="GO" id="GO:0005874">
    <property type="term" value="C:microtubule"/>
    <property type="evidence" value="ECO:0007669"/>
    <property type="project" value="UniProtKB-KW"/>
</dbReference>
<sequence length="126" mass="13968">MSGIALGFAMADEEKEKKVKGDQPDTSIKVTILKTDMSEEMVADIVTVTQTVIKKHKLHKDLATAIKTAFDIKHPPADNKATSGVWHCVCGSNFAVSVTHETHFACYWEACNVKMLLWKSKDSPFD</sequence>
<proteinExistence type="inferred from homology"/>
<accession>A0A0M0JXM0</accession>
<dbReference type="SUPFAM" id="SSF54648">
    <property type="entry name" value="DLC"/>
    <property type="match status" value="1"/>
</dbReference>
<dbReference type="InterPro" id="IPR001372">
    <property type="entry name" value="Dynein_light_chain_typ-1/2"/>
</dbReference>
<dbReference type="Proteomes" id="UP000037460">
    <property type="component" value="Unassembled WGS sequence"/>
</dbReference>
<comment type="similarity">
    <text evidence="1">Belongs to the dynein light chain family.</text>
</comment>